<keyword evidence="2" id="KW-0645">Protease</keyword>
<feature type="domain" description="Peptidase A1" evidence="5">
    <location>
        <begin position="65"/>
        <end position="322"/>
    </location>
</feature>
<dbReference type="EMBL" id="JABTTQ020001283">
    <property type="protein sequence ID" value="KAK6132084.1"/>
    <property type="molecule type" value="Genomic_DNA"/>
</dbReference>
<keyword evidence="3" id="KW-0378">Hydrolase</keyword>
<evidence type="ECO:0000313" key="7">
    <source>
        <dbReference type="Proteomes" id="UP001318860"/>
    </source>
</evidence>
<reference evidence="6 7" key="1">
    <citation type="journal article" date="2021" name="Comput. Struct. Biotechnol. J.">
        <title>De novo genome assembly of the potent medicinal plant Rehmannia glutinosa using nanopore technology.</title>
        <authorList>
            <person name="Ma L."/>
            <person name="Dong C."/>
            <person name="Song C."/>
            <person name="Wang X."/>
            <person name="Zheng X."/>
            <person name="Niu Y."/>
            <person name="Chen S."/>
            <person name="Feng W."/>
        </authorList>
    </citation>
    <scope>NUCLEOTIDE SEQUENCE [LARGE SCALE GENOMIC DNA]</scope>
    <source>
        <strain evidence="6">DH-2019</strain>
    </source>
</reference>
<evidence type="ECO:0000313" key="6">
    <source>
        <dbReference type="EMBL" id="KAK6132084.1"/>
    </source>
</evidence>
<dbReference type="InterPro" id="IPR051708">
    <property type="entry name" value="Plant_Aspart_Prot_A1"/>
</dbReference>
<comment type="caution">
    <text evidence="6">The sequence shown here is derived from an EMBL/GenBank/DDBJ whole genome shotgun (WGS) entry which is preliminary data.</text>
</comment>
<proteinExistence type="inferred from homology"/>
<dbReference type="Pfam" id="PF14543">
    <property type="entry name" value="TAXi_N"/>
    <property type="match status" value="1"/>
</dbReference>
<evidence type="ECO:0000256" key="3">
    <source>
        <dbReference type="ARBA" id="ARBA00022801"/>
    </source>
</evidence>
<dbReference type="PANTHER" id="PTHR47967:SF123">
    <property type="entry name" value="ASPARTIC PROTEINASE NEPENTHESIN-1-LIKE"/>
    <property type="match status" value="1"/>
</dbReference>
<evidence type="ECO:0000259" key="5">
    <source>
        <dbReference type="PROSITE" id="PS51767"/>
    </source>
</evidence>
<evidence type="ECO:0000256" key="2">
    <source>
        <dbReference type="ARBA" id="ARBA00022670"/>
    </source>
</evidence>
<sequence length="322" mass="35986">MARKWPSLLFILLHLALLPYCLSLGSKSTGFSLKLTRRDFDLSGKSTNYFPNTIRPRITRSTYIFTIEANIGTPASKKTFIFDPGSELTWTQCTPCVNCFKKDYPLFDPKYSKSYQKLSPNHTSAKYFRKDSNGDFTFNLLYGSGESASGIVSVETFGFPSSNGKAYESINGVVFGCANYQIGHFRRSVTGIMGLSRSPLSLIGQMGATAKRFSYCLPPGQRLNLLTGTFPTGCMLDAGCGGSVIETRAYNEILRVLLQHFQRFNLTRVSGGLGFLQGELCYRLRRGFRNYPGMTFHFQGANYEIGPENLFRVFDAIASAWR</sequence>
<gene>
    <name evidence="6" type="ORF">DH2020_034150</name>
</gene>
<name>A0ABR0VA47_REHGL</name>
<dbReference type="PANTHER" id="PTHR47967">
    <property type="entry name" value="OS07G0603500 PROTEIN-RELATED"/>
    <property type="match status" value="1"/>
</dbReference>
<dbReference type="SUPFAM" id="SSF50630">
    <property type="entry name" value="Acid proteases"/>
    <property type="match status" value="1"/>
</dbReference>
<feature type="signal peptide" evidence="4">
    <location>
        <begin position="1"/>
        <end position="23"/>
    </location>
</feature>
<keyword evidence="7" id="KW-1185">Reference proteome</keyword>
<keyword evidence="4" id="KW-0732">Signal</keyword>
<dbReference type="InterPro" id="IPR033121">
    <property type="entry name" value="PEPTIDASE_A1"/>
</dbReference>
<comment type="similarity">
    <text evidence="1">Belongs to the peptidase A1 family.</text>
</comment>
<feature type="chain" id="PRO_5047285153" description="Peptidase A1 domain-containing protein" evidence="4">
    <location>
        <begin position="24"/>
        <end position="322"/>
    </location>
</feature>
<dbReference type="Gene3D" id="2.40.70.10">
    <property type="entry name" value="Acid Proteases"/>
    <property type="match status" value="2"/>
</dbReference>
<evidence type="ECO:0000256" key="1">
    <source>
        <dbReference type="ARBA" id="ARBA00007447"/>
    </source>
</evidence>
<accession>A0ABR0VA47</accession>
<protein>
    <recommendedName>
        <fullName evidence="5">Peptidase A1 domain-containing protein</fullName>
    </recommendedName>
</protein>
<dbReference type="PROSITE" id="PS51767">
    <property type="entry name" value="PEPTIDASE_A1"/>
    <property type="match status" value="1"/>
</dbReference>
<dbReference type="InterPro" id="IPR021109">
    <property type="entry name" value="Peptidase_aspartic_dom_sf"/>
</dbReference>
<organism evidence="6 7">
    <name type="scientific">Rehmannia glutinosa</name>
    <name type="common">Chinese foxglove</name>
    <dbReference type="NCBI Taxonomy" id="99300"/>
    <lineage>
        <taxon>Eukaryota</taxon>
        <taxon>Viridiplantae</taxon>
        <taxon>Streptophyta</taxon>
        <taxon>Embryophyta</taxon>
        <taxon>Tracheophyta</taxon>
        <taxon>Spermatophyta</taxon>
        <taxon>Magnoliopsida</taxon>
        <taxon>eudicotyledons</taxon>
        <taxon>Gunneridae</taxon>
        <taxon>Pentapetalae</taxon>
        <taxon>asterids</taxon>
        <taxon>lamiids</taxon>
        <taxon>Lamiales</taxon>
        <taxon>Orobanchaceae</taxon>
        <taxon>Rehmannieae</taxon>
        <taxon>Rehmannia</taxon>
    </lineage>
</organism>
<dbReference type="Proteomes" id="UP001318860">
    <property type="component" value="Unassembled WGS sequence"/>
</dbReference>
<evidence type="ECO:0000256" key="4">
    <source>
        <dbReference type="SAM" id="SignalP"/>
    </source>
</evidence>
<dbReference type="InterPro" id="IPR032861">
    <property type="entry name" value="TAXi_N"/>
</dbReference>